<sequence length="91" mass="10010">MGNKPTKLESNRRLPKADSTIEAAPDLYGVANCKSCWHQKNGLVKCSNHYLCLSCLTLLLTVSNRCPICYCPLPTTLELTTTPSAPPPYEL</sequence>
<keyword evidence="9" id="KW-0472">Membrane</keyword>
<keyword evidence="7" id="KW-0946">Virion</keyword>
<keyword evidence="10" id="KW-1035">Host cytoplasm</keyword>
<evidence type="ECO:0000256" key="3">
    <source>
        <dbReference type="ARBA" id="ARBA00022581"/>
    </source>
</evidence>
<keyword evidence="11" id="KW-0449">Lipoprotein</keyword>
<keyword evidence="6" id="KW-0862">Zinc</keyword>
<feature type="domain" description="RING finger protein Z zinc finger" evidence="13">
    <location>
        <begin position="29"/>
        <end position="77"/>
    </location>
</feature>
<dbReference type="EMBL" id="OP191655">
    <property type="protein sequence ID" value="WEV84740.1"/>
    <property type="molecule type" value="Genomic_RNA"/>
</dbReference>
<dbReference type="InterPro" id="IPR038485">
    <property type="entry name" value="Z_RING-type_Znf_sf"/>
</dbReference>
<evidence type="ECO:0000256" key="4">
    <source>
        <dbReference type="ARBA" id="ARBA00022723"/>
    </source>
</evidence>
<keyword evidence="3" id="KW-0945">Host-virus interaction</keyword>
<keyword evidence="4" id="KW-0479">Metal-binding</keyword>
<proteinExistence type="inferred from homology"/>
<comment type="similarity">
    <text evidence="1">Belongs to the arenaviridae Z protein family.</text>
</comment>
<name>A0A9Y1MCM5_9VIRU</name>
<evidence type="ECO:0000256" key="8">
    <source>
        <dbReference type="ARBA" id="ARBA00022870"/>
    </source>
</evidence>
<evidence type="ECO:0000256" key="7">
    <source>
        <dbReference type="ARBA" id="ARBA00022844"/>
    </source>
</evidence>
<evidence type="ECO:0000256" key="9">
    <source>
        <dbReference type="ARBA" id="ARBA00023136"/>
    </source>
</evidence>
<evidence type="ECO:0000256" key="2">
    <source>
        <dbReference type="ARBA" id="ARBA00022511"/>
    </source>
</evidence>
<reference evidence="14" key="1">
    <citation type="submission" date="2022-08" db="EMBL/GenBank/DDBJ databases">
        <authorList>
            <person name="Reuter G."/>
            <person name="Pankovics P."/>
        </authorList>
    </citation>
    <scope>NUCLEOTIDE SEQUENCE</scope>
    <source>
        <strain evidence="14">MEMV/MR1/2015/HUN</strain>
    </source>
</reference>
<evidence type="ECO:0000256" key="6">
    <source>
        <dbReference type="ARBA" id="ARBA00022833"/>
    </source>
</evidence>
<dbReference type="GO" id="GO:0008270">
    <property type="term" value="F:zinc ion binding"/>
    <property type="evidence" value="ECO:0007669"/>
    <property type="project" value="UniProtKB-KW"/>
</dbReference>
<protein>
    <submittedName>
        <fullName evidence="14">Z-protein</fullName>
    </submittedName>
</protein>
<keyword evidence="8" id="KW-1043">Host membrane</keyword>
<evidence type="ECO:0000259" key="13">
    <source>
        <dbReference type="Pfam" id="PF03854"/>
    </source>
</evidence>
<organism evidence="14">
    <name type="scientific">Mecsek Mountains virus</name>
    <dbReference type="NCBI Taxonomy" id="3036599"/>
    <lineage>
        <taxon>Viruses</taxon>
        <taxon>Riboviria</taxon>
        <taxon>Orthornavirae</taxon>
        <taxon>Negarnaviricota</taxon>
        <taxon>Polyploviricotina</taxon>
        <taxon>Bunyaviricetes</taxon>
        <taxon>Hareavirales</taxon>
        <taxon>Arenaviridae</taxon>
        <taxon>Mammarenavirus</taxon>
        <taxon>Mammarenavirus mecsekense</taxon>
    </lineage>
</organism>
<dbReference type="Pfam" id="PF03854">
    <property type="entry name" value="zf-P11"/>
    <property type="match status" value="1"/>
</dbReference>
<evidence type="ECO:0000256" key="1">
    <source>
        <dbReference type="ARBA" id="ARBA00005503"/>
    </source>
</evidence>
<dbReference type="GO" id="GO:0003723">
    <property type="term" value="F:RNA binding"/>
    <property type="evidence" value="ECO:0007669"/>
    <property type="project" value="InterPro"/>
</dbReference>
<evidence type="ECO:0000256" key="11">
    <source>
        <dbReference type="ARBA" id="ARBA00023288"/>
    </source>
</evidence>
<keyword evidence="2" id="KW-1032">Host cell membrane</keyword>
<evidence type="ECO:0000313" key="14">
    <source>
        <dbReference type="EMBL" id="WEV84740.1"/>
    </source>
</evidence>
<comment type="function">
    <text evidence="12">Plays a crucial role in virion assembly and budding. Expressed late in the virus life cycle, it acts as an inhibitor of viral transcription and RNA synthesis by interacting with the viral polymerase L. Presumably recruits the NP encapsidated genome to cellular membranes at budding sites via direct interaction with NP. Plays critical roles in the final steps of viral release by interacting with host TSG101, a member of the vacuolar protein-sorting pathway and using other cellular host proteins involved in vesicle formation pathway. The budding of the virus progeny occurs after association of protein Z with the viral glycoprotein complex SSP-GP1-GP2 at the cell periphery, step that requires myristoylation of protein Z. Also selectively represses protein production by associating with host eIF4E. In cell-based minigenome assay, has an inhibitory effect on the ribonucleoprotein machinery (vRNP), which is responsible for the replication and transcription of the viral genome.</text>
</comment>
<accession>A0A9Y1MCM5</accession>
<evidence type="ECO:0000256" key="12">
    <source>
        <dbReference type="ARBA" id="ARBA00093315"/>
    </source>
</evidence>
<reference evidence="14" key="2">
    <citation type="journal article" date="2023" name="Arch. Virol.">
        <title>A novel mammarenavirus (family Arenaviridae) in hedgehogs (Erinaceus roumanicus) in Europe.</title>
        <authorList>
            <person name="Reuter G."/>
            <person name="Boros A."/>
            <person name="Takats K."/>
            <person name="Matics R."/>
            <person name="Pankovics P."/>
        </authorList>
    </citation>
    <scope>NUCLEOTIDE SEQUENCE</scope>
    <source>
        <strain evidence="14">MEMV/MR1/2015/HUN</strain>
    </source>
</reference>
<dbReference type="GO" id="GO:0044423">
    <property type="term" value="C:virion component"/>
    <property type="evidence" value="ECO:0007669"/>
    <property type="project" value="UniProtKB-KW"/>
</dbReference>
<dbReference type="Gene3D" id="3.30.160.310">
    <property type="match status" value="1"/>
</dbReference>
<evidence type="ECO:0000256" key="10">
    <source>
        <dbReference type="ARBA" id="ARBA00023200"/>
    </source>
</evidence>
<dbReference type="SUPFAM" id="SSF57850">
    <property type="entry name" value="RING/U-box"/>
    <property type="match status" value="1"/>
</dbReference>
<evidence type="ECO:0000256" key="5">
    <source>
        <dbReference type="ARBA" id="ARBA00022771"/>
    </source>
</evidence>
<keyword evidence="5" id="KW-0863">Zinc-finger</keyword>
<dbReference type="InterPro" id="IPR003224">
    <property type="entry name" value="Z_RING_Znf"/>
</dbReference>